<dbReference type="AlphaFoldDB" id="A0A844ZKL3"/>
<dbReference type="EMBL" id="WTYY01000002">
    <property type="protein sequence ID" value="MXO87676.1"/>
    <property type="molecule type" value="Genomic_DNA"/>
</dbReference>
<dbReference type="InterPro" id="IPR015943">
    <property type="entry name" value="WD40/YVTN_repeat-like_dom_sf"/>
</dbReference>
<protein>
    <submittedName>
        <fullName evidence="1">YncE family protein</fullName>
    </submittedName>
</protein>
<gene>
    <name evidence="1" type="ORF">GRI32_02875</name>
</gene>
<name>A0A844ZKL3_9SPHN</name>
<dbReference type="PANTHER" id="PTHR47197">
    <property type="entry name" value="PROTEIN NIRF"/>
    <property type="match status" value="1"/>
</dbReference>
<reference evidence="1 2" key="1">
    <citation type="submission" date="2019-12" db="EMBL/GenBank/DDBJ databases">
        <title>Genomic-based taxomic classification of the family Erythrobacteraceae.</title>
        <authorList>
            <person name="Xu L."/>
        </authorList>
    </citation>
    <scope>NUCLEOTIDE SEQUENCE [LARGE SCALE GENOMIC DNA]</scope>
    <source>
        <strain evidence="1 2">JCM 16339</strain>
    </source>
</reference>
<dbReference type="PANTHER" id="PTHR47197:SF3">
    <property type="entry name" value="DIHYDRO-HEME D1 DEHYDROGENASE"/>
    <property type="match status" value="1"/>
</dbReference>
<evidence type="ECO:0000313" key="2">
    <source>
        <dbReference type="Proteomes" id="UP000435243"/>
    </source>
</evidence>
<dbReference type="InterPro" id="IPR051200">
    <property type="entry name" value="Host-pathogen_enzymatic-act"/>
</dbReference>
<sequence length="327" mass="33617">MLAGCSVLEAGGGPAASSGDVTGTLFVANKRGNSLSRIDLASGRETADVPTCRNPHELSVSPDGAHVALACYGGSSLEIYNTSDLQRVAHIDLGAGARPHAVVWHANGMLVATAEGRGSLFVIHRPLSARPEVEEIGKGGSGPHMVAVDEAGKVAWGTVVADGSVIRYDLETGEETARRELGGETEAVALSSDGEDLWVGSNMDDKVYRLNPDTLEVTAQVLTGAVPIRLAAVPGDAGPGTDSMVTSNFGDGDLSVIDEASATVSRTILVSGKEEAVQVTLVVSSDGERIYAAETARDTIAEIDFASGKVLRRLPTGTGGDGLAVID</sequence>
<dbReference type="InterPro" id="IPR011048">
    <property type="entry name" value="Haem_d1_sf"/>
</dbReference>
<organism evidence="1 2">
    <name type="scientific">Alteraurantiacibacter aestuarii</name>
    <dbReference type="NCBI Taxonomy" id="650004"/>
    <lineage>
        <taxon>Bacteria</taxon>
        <taxon>Pseudomonadati</taxon>
        <taxon>Pseudomonadota</taxon>
        <taxon>Alphaproteobacteria</taxon>
        <taxon>Sphingomonadales</taxon>
        <taxon>Erythrobacteraceae</taxon>
        <taxon>Alteraurantiacibacter</taxon>
    </lineage>
</organism>
<comment type="caution">
    <text evidence="1">The sequence shown here is derived from an EMBL/GenBank/DDBJ whole genome shotgun (WGS) entry which is preliminary data.</text>
</comment>
<evidence type="ECO:0000313" key="1">
    <source>
        <dbReference type="EMBL" id="MXO87676.1"/>
    </source>
</evidence>
<dbReference type="OrthoDB" id="145213at2"/>
<dbReference type="Proteomes" id="UP000435243">
    <property type="component" value="Unassembled WGS sequence"/>
</dbReference>
<keyword evidence="2" id="KW-1185">Reference proteome</keyword>
<dbReference type="SUPFAM" id="SSF51004">
    <property type="entry name" value="C-terminal (heme d1) domain of cytochrome cd1-nitrite reductase"/>
    <property type="match status" value="1"/>
</dbReference>
<accession>A0A844ZKL3</accession>
<dbReference type="Gene3D" id="2.130.10.10">
    <property type="entry name" value="YVTN repeat-like/Quinoprotein amine dehydrogenase"/>
    <property type="match status" value="2"/>
</dbReference>
<proteinExistence type="predicted"/>